<dbReference type="PANTHER" id="PTHR43798:SF27">
    <property type="entry name" value="HYDROLASE ALPHA_BETA HYDROLASE FOLD FAMILY"/>
    <property type="match status" value="1"/>
</dbReference>
<organism evidence="2 3">
    <name type="scientific">Paenalcaligenes hermetiae</name>
    <dbReference type="NCBI Taxonomy" id="1157987"/>
    <lineage>
        <taxon>Bacteria</taxon>
        <taxon>Pseudomonadati</taxon>
        <taxon>Pseudomonadota</taxon>
        <taxon>Betaproteobacteria</taxon>
        <taxon>Burkholderiales</taxon>
        <taxon>Alcaligenaceae</taxon>
        <taxon>Paenalcaligenes</taxon>
    </lineage>
</organism>
<dbReference type="GO" id="GO:0016787">
    <property type="term" value="F:hydrolase activity"/>
    <property type="evidence" value="ECO:0007669"/>
    <property type="project" value="UniProtKB-KW"/>
</dbReference>
<dbReference type="Proteomes" id="UP001500227">
    <property type="component" value="Unassembled WGS sequence"/>
</dbReference>
<reference evidence="3" key="1">
    <citation type="journal article" date="2019" name="Int. J. Syst. Evol. Microbiol.">
        <title>The Global Catalogue of Microorganisms (GCM) 10K type strain sequencing project: providing services to taxonomists for standard genome sequencing and annotation.</title>
        <authorList>
            <consortium name="The Broad Institute Genomics Platform"/>
            <consortium name="The Broad Institute Genome Sequencing Center for Infectious Disease"/>
            <person name="Wu L."/>
            <person name="Ma J."/>
        </authorList>
    </citation>
    <scope>NUCLEOTIDE SEQUENCE [LARGE SCALE GENOMIC DNA]</scope>
    <source>
        <strain evidence="3">JCM 18423</strain>
    </source>
</reference>
<dbReference type="Gene3D" id="3.40.50.1820">
    <property type="entry name" value="alpha/beta hydrolase"/>
    <property type="match status" value="1"/>
</dbReference>
<evidence type="ECO:0000313" key="3">
    <source>
        <dbReference type="Proteomes" id="UP001500227"/>
    </source>
</evidence>
<evidence type="ECO:0000313" key="2">
    <source>
        <dbReference type="EMBL" id="GAA5083470.1"/>
    </source>
</evidence>
<sequence>MFDPLLQLPIQSATPRLSRSAIPFVTQGAGDLLILIHGSLCDLRYWRWQVQKLYSSCQVVSLSLPGYWPHDPSTAAYDFTLQNHVDAVADVVSQLRQPKQNLYVLGHSRGAQVALQYALQHHELTGLILADPAFIIDAPTPALPALAQAAELLTQGQDEIALNQFIDAVSGANTWRQMVGWFKTMVEDNAHTLIAQSREALPVISAAQIDLLYDLPVLLISGELSPTRYQKSTAALVKRLAQAQHVVIDKASHGMNLANPKAFNRALLRFMQLT</sequence>
<dbReference type="PANTHER" id="PTHR43798">
    <property type="entry name" value="MONOACYLGLYCEROL LIPASE"/>
    <property type="match status" value="1"/>
</dbReference>
<dbReference type="RefSeq" id="WP_300646753.1">
    <property type="nucleotide sequence ID" value="NZ_BAABKD010000001.1"/>
</dbReference>
<dbReference type="SUPFAM" id="SSF53474">
    <property type="entry name" value="alpha/beta-Hydrolases"/>
    <property type="match status" value="1"/>
</dbReference>
<name>A0ABP9LQQ6_9BURK</name>
<dbReference type="InterPro" id="IPR029058">
    <property type="entry name" value="AB_hydrolase_fold"/>
</dbReference>
<dbReference type="InterPro" id="IPR000073">
    <property type="entry name" value="AB_hydrolase_1"/>
</dbReference>
<accession>A0ABP9LQQ6</accession>
<gene>
    <name evidence="2" type="ORF">GCM10023337_00180</name>
</gene>
<dbReference type="InterPro" id="IPR050266">
    <property type="entry name" value="AB_hydrolase_sf"/>
</dbReference>
<protein>
    <submittedName>
        <fullName evidence="2">Alpha/beta hydrolase</fullName>
    </submittedName>
</protein>
<dbReference type="Pfam" id="PF12697">
    <property type="entry name" value="Abhydrolase_6"/>
    <property type="match status" value="1"/>
</dbReference>
<keyword evidence="3" id="KW-1185">Reference proteome</keyword>
<proteinExistence type="predicted"/>
<comment type="caution">
    <text evidence="2">The sequence shown here is derived from an EMBL/GenBank/DDBJ whole genome shotgun (WGS) entry which is preliminary data.</text>
</comment>
<dbReference type="EMBL" id="BAABKD010000001">
    <property type="protein sequence ID" value="GAA5083470.1"/>
    <property type="molecule type" value="Genomic_DNA"/>
</dbReference>
<feature type="domain" description="AB hydrolase-1" evidence="1">
    <location>
        <begin position="33"/>
        <end position="266"/>
    </location>
</feature>
<keyword evidence="2" id="KW-0378">Hydrolase</keyword>
<evidence type="ECO:0000259" key="1">
    <source>
        <dbReference type="Pfam" id="PF12697"/>
    </source>
</evidence>